<comment type="caution">
    <text evidence="1">The sequence shown here is derived from an EMBL/GenBank/DDBJ whole genome shotgun (WGS) entry which is preliminary data.</text>
</comment>
<dbReference type="AlphaFoldDB" id="A0ABD3JHI6"/>
<dbReference type="Gene3D" id="1.20.140.40">
    <property type="entry name" value="Invertase/pectin methylesterase inhibitor family protein"/>
    <property type="match status" value="1"/>
</dbReference>
<sequence length="95" mass="10253">MDTGGSPDPAVEKCLSDYTDQYADAVEQMEASITAASAGDYGGLRPGRVQDGGLCYTALNKVFPTSNQMVISRRNNVFKLLCYTALRVVELLELA</sequence>
<dbReference type="Proteomes" id="UP001634007">
    <property type="component" value="Unassembled WGS sequence"/>
</dbReference>
<keyword evidence="2" id="KW-1185">Reference proteome</keyword>
<evidence type="ECO:0000313" key="1">
    <source>
        <dbReference type="EMBL" id="KAL3727561.1"/>
    </source>
</evidence>
<name>A0ABD3JHI6_EUCGL</name>
<dbReference type="InterPro" id="IPR035513">
    <property type="entry name" value="Invertase/methylesterase_inhib"/>
</dbReference>
<gene>
    <name evidence="1" type="ORF">ACJRO7_032317</name>
</gene>
<dbReference type="EMBL" id="JBJKBG010000008">
    <property type="protein sequence ID" value="KAL3727561.1"/>
    <property type="molecule type" value="Genomic_DNA"/>
</dbReference>
<reference evidence="1 2" key="1">
    <citation type="submission" date="2024-11" db="EMBL/GenBank/DDBJ databases">
        <title>Chromosome-level genome assembly of Eucalyptus globulus Labill. provides insights into its genome evolution.</title>
        <authorList>
            <person name="Li X."/>
        </authorList>
    </citation>
    <scope>NUCLEOTIDE SEQUENCE [LARGE SCALE GENOMIC DNA]</scope>
    <source>
        <strain evidence="1">CL2024</strain>
        <tissue evidence="1">Fresh tender leaves</tissue>
    </source>
</reference>
<organism evidence="1 2">
    <name type="scientific">Eucalyptus globulus</name>
    <name type="common">Tasmanian blue gum</name>
    <dbReference type="NCBI Taxonomy" id="34317"/>
    <lineage>
        <taxon>Eukaryota</taxon>
        <taxon>Viridiplantae</taxon>
        <taxon>Streptophyta</taxon>
        <taxon>Embryophyta</taxon>
        <taxon>Tracheophyta</taxon>
        <taxon>Spermatophyta</taxon>
        <taxon>Magnoliopsida</taxon>
        <taxon>eudicotyledons</taxon>
        <taxon>Gunneridae</taxon>
        <taxon>Pentapetalae</taxon>
        <taxon>rosids</taxon>
        <taxon>malvids</taxon>
        <taxon>Myrtales</taxon>
        <taxon>Myrtaceae</taxon>
        <taxon>Myrtoideae</taxon>
        <taxon>Eucalypteae</taxon>
        <taxon>Eucalyptus</taxon>
    </lineage>
</organism>
<protein>
    <recommendedName>
        <fullName evidence="3">Pectinesterase inhibitor domain-containing protein</fullName>
    </recommendedName>
</protein>
<evidence type="ECO:0000313" key="2">
    <source>
        <dbReference type="Proteomes" id="UP001634007"/>
    </source>
</evidence>
<accession>A0ABD3JHI6</accession>
<proteinExistence type="predicted"/>
<evidence type="ECO:0008006" key="3">
    <source>
        <dbReference type="Google" id="ProtNLM"/>
    </source>
</evidence>